<dbReference type="AlphaFoldDB" id="X1VV61"/>
<proteinExistence type="predicted"/>
<protein>
    <submittedName>
        <fullName evidence="1">Uncharacterized protein</fullName>
    </submittedName>
</protein>
<sequence length="79" mass="8973">MLGFARAQTVQTIQELPVVGLYRQGRIPSGKAAELLRMTKREFIRLLARKDIPYFAYSSEELAEEFKAVEAWGKEKGLA</sequence>
<accession>X1VV61</accession>
<evidence type="ECO:0000313" key="1">
    <source>
        <dbReference type="EMBL" id="GAJ14320.1"/>
    </source>
</evidence>
<name>X1VV61_9ZZZZ</name>
<dbReference type="EMBL" id="BARW01029896">
    <property type="protein sequence ID" value="GAJ14320.1"/>
    <property type="molecule type" value="Genomic_DNA"/>
</dbReference>
<organism evidence="1">
    <name type="scientific">marine sediment metagenome</name>
    <dbReference type="NCBI Taxonomy" id="412755"/>
    <lineage>
        <taxon>unclassified sequences</taxon>
        <taxon>metagenomes</taxon>
        <taxon>ecological metagenomes</taxon>
    </lineage>
</organism>
<reference evidence="1" key="1">
    <citation type="journal article" date="2014" name="Front. Microbiol.">
        <title>High frequency of phylogenetically diverse reductive dehalogenase-homologous genes in deep subseafloor sedimentary metagenomes.</title>
        <authorList>
            <person name="Kawai M."/>
            <person name="Futagami T."/>
            <person name="Toyoda A."/>
            <person name="Takaki Y."/>
            <person name="Nishi S."/>
            <person name="Hori S."/>
            <person name="Arai W."/>
            <person name="Tsubouchi T."/>
            <person name="Morono Y."/>
            <person name="Uchiyama I."/>
            <person name="Ito T."/>
            <person name="Fujiyama A."/>
            <person name="Inagaki F."/>
            <person name="Takami H."/>
        </authorList>
    </citation>
    <scope>NUCLEOTIDE SEQUENCE</scope>
    <source>
        <strain evidence="1">Expedition CK06-06</strain>
    </source>
</reference>
<dbReference type="Pfam" id="PF03683">
    <property type="entry name" value="UPF0175"/>
    <property type="match status" value="1"/>
</dbReference>
<comment type="caution">
    <text evidence="1">The sequence shown here is derived from an EMBL/GenBank/DDBJ whole genome shotgun (WGS) entry which is preliminary data.</text>
</comment>
<gene>
    <name evidence="1" type="ORF">S12H4_47931</name>
</gene>
<dbReference type="InterPro" id="IPR005368">
    <property type="entry name" value="UPF0175"/>
</dbReference>